<protein>
    <recommendedName>
        <fullName evidence="5">Protein kinase domain-containing protein</fullName>
    </recommendedName>
</protein>
<dbReference type="InterPro" id="IPR017441">
    <property type="entry name" value="Protein_kinase_ATP_BS"/>
</dbReference>
<dbReference type="InterPro" id="IPR050528">
    <property type="entry name" value="L-type_Lectin-RKs"/>
</dbReference>
<reference evidence="6" key="2">
    <citation type="submission" date="2015-06" db="UniProtKB">
        <authorList>
            <consortium name="EnsemblPlants"/>
        </authorList>
    </citation>
    <scope>IDENTIFICATION</scope>
</reference>
<feature type="region of interest" description="Disordered" evidence="4">
    <location>
        <begin position="157"/>
        <end position="181"/>
    </location>
</feature>
<evidence type="ECO:0000256" key="1">
    <source>
        <dbReference type="ARBA" id="ARBA00022741"/>
    </source>
</evidence>
<evidence type="ECO:0000256" key="2">
    <source>
        <dbReference type="ARBA" id="ARBA00022840"/>
    </source>
</evidence>
<proteinExistence type="predicted"/>
<dbReference type="PROSITE" id="PS00107">
    <property type="entry name" value="PROTEIN_KINASE_ATP"/>
    <property type="match status" value="1"/>
</dbReference>
<dbReference type="Gene3D" id="1.10.510.10">
    <property type="entry name" value="Transferase(Phosphotransferase) domain 1"/>
    <property type="match status" value="1"/>
</dbReference>
<evidence type="ECO:0000313" key="7">
    <source>
        <dbReference type="Proteomes" id="UP000008022"/>
    </source>
</evidence>
<keyword evidence="7" id="KW-1185">Reference proteome</keyword>
<feature type="compositionally biased region" description="Low complexity" evidence="4">
    <location>
        <begin position="157"/>
        <end position="176"/>
    </location>
</feature>
<dbReference type="Proteomes" id="UP000008022">
    <property type="component" value="Unassembled WGS sequence"/>
</dbReference>
<feature type="region of interest" description="Disordered" evidence="4">
    <location>
        <begin position="1"/>
        <end position="30"/>
    </location>
</feature>
<accession>A0A0E0QPZ9</accession>
<dbReference type="GO" id="GO:0005524">
    <property type="term" value="F:ATP binding"/>
    <property type="evidence" value="ECO:0007669"/>
    <property type="project" value="UniProtKB-UniRule"/>
</dbReference>
<dbReference type="STRING" id="4529.A0A0E0QPZ9"/>
<dbReference type="InterPro" id="IPR011009">
    <property type="entry name" value="Kinase-like_dom_sf"/>
</dbReference>
<sequence length="304" mass="32710">MPPGAAPVPPETVSSEPIMSPGAAVPPEKVSSPRSQVSFVLVCPFMGFLLRRRLAWKRSNGISDGNCQVELDEIEFAKGVGPRRYNYRELAAATGNFAEEKKLGRGGFGHVYHGCLKIDDQERLVAIKKFSPDSSAQGRKDTRSSLAWALHSATFSKSGSSASSKATSSQATSYSARPTTPSLGTSAWRARLVDNGAKSRTTKVVLGTAGYIDPELVNTRRPSTESDVYSFGIVLLEIVSGRRPVEEPDDSDELFVLSRWVWGLYSKNAVVEAVDERLGCSDDGDDRRAADGACARRGAVVPAP</sequence>
<dbReference type="Pfam" id="PF00069">
    <property type="entry name" value="Pkinase"/>
    <property type="match status" value="1"/>
</dbReference>
<dbReference type="SMART" id="SM00220">
    <property type="entry name" value="S_TKc"/>
    <property type="match status" value="1"/>
</dbReference>
<dbReference type="Gene3D" id="3.30.200.20">
    <property type="entry name" value="Phosphorylase Kinase, domain 1"/>
    <property type="match status" value="1"/>
</dbReference>
<evidence type="ECO:0000313" key="6">
    <source>
        <dbReference type="EnsemblPlants" id="ORUFI09G06820.1"/>
    </source>
</evidence>
<organism evidence="6 7">
    <name type="scientific">Oryza rufipogon</name>
    <name type="common">Brownbeard rice</name>
    <name type="synonym">Asian wild rice</name>
    <dbReference type="NCBI Taxonomy" id="4529"/>
    <lineage>
        <taxon>Eukaryota</taxon>
        <taxon>Viridiplantae</taxon>
        <taxon>Streptophyta</taxon>
        <taxon>Embryophyta</taxon>
        <taxon>Tracheophyta</taxon>
        <taxon>Spermatophyta</taxon>
        <taxon>Magnoliopsida</taxon>
        <taxon>Liliopsida</taxon>
        <taxon>Poales</taxon>
        <taxon>Poaceae</taxon>
        <taxon>BOP clade</taxon>
        <taxon>Oryzoideae</taxon>
        <taxon>Oryzeae</taxon>
        <taxon>Oryzinae</taxon>
        <taxon>Oryza</taxon>
    </lineage>
</organism>
<dbReference type="EnsemblPlants" id="ORUFI09G06820.1">
    <property type="protein sequence ID" value="ORUFI09G06820.1"/>
    <property type="gene ID" value="ORUFI09G06820"/>
</dbReference>
<dbReference type="PANTHER" id="PTHR27007">
    <property type="match status" value="1"/>
</dbReference>
<keyword evidence="1 3" id="KW-0547">Nucleotide-binding</keyword>
<evidence type="ECO:0000256" key="4">
    <source>
        <dbReference type="SAM" id="MobiDB-lite"/>
    </source>
</evidence>
<dbReference type="eggNOG" id="ENOG502QTX3">
    <property type="taxonomic scope" value="Eukaryota"/>
</dbReference>
<dbReference type="InterPro" id="IPR000719">
    <property type="entry name" value="Prot_kinase_dom"/>
</dbReference>
<dbReference type="GO" id="GO:0004672">
    <property type="term" value="F:protein kinase activity"/>
    <property type="evidence" value="ECO:0007669"/>
    <property type="project" value="InterPro"/>
</dbReference>
<feature type="domain" description="Protein kinase" evidence="5">
    <location>
        <begin position="97"/>
        <end position="289"/>
    </location>
</feature>
<dbReference type="SUPFAM" id="SSF56112">
    <property type="entry name" value="Protein kinase-like (PK-like)"/>
    <property type="match status" value="2"/>
</dbReference>
<feature type="binding site" evidence="3">
    <location>
        <position position="129"/>
    </location>
    <ligand>
        <name>ATP</name>
        <dbReference type="ChEBI" id="CHEBI:30616"/>
    </ligand>
</feature>
<dbReference type="HOGENOM" id="CLU_941302_0_0_1"/>
<reference evidence="7" key="1">
    <citation type="submission" date="2013-06" db="EMBL/GenBank/DDBJ databases">
        <authorList>
            <person name="Zhao Q."/>
        </authorList>
    </citation>
    <scope>NUCLEOTIDE SEQUENCE</scope>
    <source>
        <strain evidence="7">cv. W1943</strain>
    </source>
</reference>
<feature type="compositionally biased region" description="Pro residues" evidence="4">
    <location>
        <begin position="1"/>
        <end position="10"/>
    </location>
</feature>
<evidence type="ECO:0000256" key="3">
    <source>
        <dbReference type="PROSITE-ProRule" id="PRU10141"/>
    </source>
</evidence>
<dbReference type="AlphaFoldDB" id="A0A0E0QPZ9"/>
<evidence type="ECO:0000259" key="5">
    <source>
        <dbReference type="SMART" id="SM00220"/>
    </source>
</evidence>
<name>A0A0E0QPZ9_ORYRU</name>
<dbReference type="Gramene" id="ORUFI09G06820.1">
    <property type="protein sequence ID" value="ORUFI09G06820.1"/>
    <property type="gene ID" value="ORUFI09G06820"/>
</dbReference>
<keyword evidence="2 3" id="KW-0067">ATP-binding</keyword>
<dbReference type="OMA" id="HGCLKID"/>